<keyword evidence="1" id="KW-0808">Transferase</keyword>
<organism evidence="1 2">
    <name type="scientific">Taklimakanibacter albus</name>
    <dbReference type="NCBI Taxonomy" id="2800327"/>
    <lineage>
        <taxon>Bacteria</taxon>
        <taxon>Pseudomonadati</taxon>
        <taxon>Pseudomonadota</taxon>
        <taxon>Alphaproteobacteria</taxon>
        <taxon>Hyphomicrobiales</taxon>
        <taxon>Aestuariivirgaceae</taxon>
        <taxon>Taklimakanibacter</taxon>
    </lineage>
</organism>
<sequence length="399" mass="41898">MPAFKTLDQLDARNKRVVVRVDLNVPIENGEVRDATRIERIEPTIKELLDKGAAVILLAHFDRPKGKVVPEMSLRPIAPALEKVLGRPVTFVFSDWHDGKAIDAAKNAKPGQCLLMENTRYHAGEEKNDEALARIFASLGDAYVNDAFSAAHRAHASTEGIAHLIPAFAGRAMEAELKALEAALEKPKRPLIAVVGGAKVSTKLELLGNLSGVANVIVIGGGMANTFLAAQGHPVGKSLCEHDLAQTARDILATAKSKSCEILLPVDAVVAKEFKAGAQSHVVDITAVASDEMILDAGPRSVAAIKAAFDKAGTLVWNGPLGAFEIAPFDKATNAAARHAADLTKAGKLVSIAGGGDTVAALNQAKAADDFTYISTAGGAFLEWLEGKPLPGVKALRGA</sequence>
<keyword evidence="2" id="KW-1185">Reference proteome</keyword>
<gene>
    <name evidence="1" type="ORF">JHL16_15625</name>
</gene>
<evidence type="ECO:0000313" key="1">
    <source>
        <dbReference type="EMBL" id="MBK1867787.1"/>
    </source>
</evidence>
<comment type="caution">
    <text evidence="1">The sequence shown here is derived from an EMBL/GenBank/DDBJ whole genome shotgun (WGS) entry which is preliminary data.</text>
</comment>
<name>A0ACC5R568_9HYPH</name>
<protein>
    <submittedName>
        <fullName evidence="1">Phosphoglycerate kinase</fullName>
    </submittedName>
</protein>
<evidence type="ECO:0000313" key="2">
    <source>
        <dbReference type="Proteomes" id="UP000616151"/>
    </source>
</evidence>
<dbReference type="EMBL" id="JAENHL010000007">
    <property type="protein sequence ID" value="MBK1867787.1"/>
    <property type="molecule type" value="Genomic_DNA"/>
</dbReference>
<reference evidence="1" key="1">
    <citation type="submission" date="2021-01" db="EMBL/GenBank/DDBJ databases">
        <authorList>
            <person name="Sun Q."/>
        </authorList>
    </citation>
    <scope>NUCLEOTIDE SEQUENCE</scope>
    <source>
        <strain evidence="1">YIM B02566</strain>
    </source>
</reference>
<accession>A0ACC5R568</accession>
<proteinExistence type="predicted"/>
<keyword evidence="1" id="KW-0418">Kinase</keyword>
<dbReference type="Proteomes" id="UP000616151">
    <property type="component" value="Unassembled WGS sequence"/>
</dbReference>